<dbReference type="EMBL" id="JH432117">
    <property type="status" value="NOT_ANNOTATED_CDS"/>
    <property type="molecule type" value="Genomic_DNA"/>
</dbReference>
<evidence type="ECO:0000256" key="1">
    <source>
        <dbReference type="ARBA" id="ARBA00022884"/>
    </source>
</evidence>
<evidence type="ECO:0000259" key="5">
    <source>
        <dbReference type="PROSITE" id="PS50102"/>
    </source>
</evidence>
<accession>T1JEH1</accession>
<evidence type="ECO:0000313" key="7">
    <source>
        <dbReference type="Proteomes" id="UP000014500"/>
    </source>
</evidence>
<dbReference type="AlphaFoldDB" id="T1JEH1"/>
<feature type="coiled-coil region" evidence="3">
    <location>
        <begin position="55"/>
        <end position="85"/>
    </location>
</feature>
<sequence length="315" mass="36306">RLFSYVTTHSRFPINKNGRNKLLLQTVSLAYKEYLRNNNHNILHSESNHEEMATLKDRDTKLNEIRAKKRKLDEEITELKQMEAARIEELQTPGPSSSRSPEVDSRTISIGNLDDKATTEELQQYFQQCGPINEITIPIIGFARIEFANFDSVFEVLALMDQTTFRERRIEVRAKITNRGKNHPKMYETVTTHSEPPIKRRRLINNNSLKNQLAFCGSRSSVVDVTTDSDSRTRTIYVGNLDKSTTKDELERHFETCGSINRVFLLIKKSTGKPRGFAFIEFAKFESVSVAMNNPPVIRGRLIRVGTRKRKRTSR</sequence>
<dbReference type="PANTHER" id="PTHR23236:SF12">
    <property type="entry name" value="EUKARYOTIC INITIATION FACTOR 4B-RELATED"/>
    <property type="match status" value="1"/>
</dbReference>
<dbReference type="GO" id="GO:0008143">
    <property type="term" value="F:poly(A) binding"/>
    <property type="evidence" value="ECO:0007669"/>
    <property type="project" value="TreeGrafter"/>
</dbReference>
<evidence type="ECO:0000313" key="6">
    <source>
        <dbReference type="EnsemblMetazoa" id="SMAR012217-PA"/>
    </source>
</evidence>
<dbReference type="Proteomes" id="UP000014500">
    <property type="component" value="Unassembled WGS sequence"/>
</dbReference>
<feature type="domain" description="RRM" evidence="5">
    <location>
        <begin position="234"/>
        <end position="310"/>
    </location>
</feature>
<dbReference type="PROSITE" id="PS50102">
    <property type="entry name" value="RRM"/>
    <property type="match status" value="2"/>
</dbReference>
<dbReference type="Pfam" id="PF00076">
    <property type="entry name" value="RRM_1"/>
    <property type="match status" value="2"/>
</dbReference>
<dbReference type="STRING" id="126957.T1JEH1"/>
<dbReference type="InterPro" id="IPR000504">
    <property type="entry name" value="RRM_dom"/>
</dbReference>
<evidence type="ECO:0000256" key="2">
    <source>
        <dbReference type="PROSITE-ProRule" id="PRU00176"/>
    </source>
</evidence>
<dbReference type="HOGENOM" id="CLU_827217_0_0_1"/>
<name>T1JEH1_STRMM</name>
<organism evidence="6 7">
    <name type="scientific">Strigamia maritima</name>
    <name type="common">European centipede</name>
    <name type="synonym">Geophilus maritimus</name>
    <dbReference type="NCBI Taxonomy" id="126957"/>
    <lineage>
        <taxon>Eukaryota</taxon>
        <taxon>Metazoa</taxon>
        <taxon>Ecdysozoa</taxon>
        <taxon>Arthropoda</taxon>
        <taxon>Myriapoda</taxon>
        <taxon>Chilopoda</taxon>
        <taxon>Pleurostigmophora</taxon>
        <taxon>Geophilomorpha</taxon>
        <taxon>Linotaeniidae</taxon>
        <taxon>Strigamia</taxon>
    </lineage>
</organism>
<feature type="domain" description="RRM" evidence="5">
    <location>
        <begin position="106"/>
        <end position="177"/>
    </location>
</feature>
<protein>
    <recommendedName>
        <fullName evidence="5">RRM domain-containing protein</fullName>
    </recommendedName>
</protein>
<feature type="compositionally biased region" description="Polar residues" evidence="4">
    <location>
        <begin position="93"/>
        <end position="108"/>
    </location>
</feature>
<dbReference type="Gene3D" id="3.30.70.330">
    <property type="match status" value="2"/>
</dbReference>
<keyword evidence="7" id="KW-1185">Reference proteome</keyword>
<keyword evidence="1 2" id="KW-0694">RNA-binding</keyword>
<dbReference type="SUPFAM" id="SSF54928">
    <property type="entry name" value="RNA-binding domain, RBD"/>
    <property type="match status" value="2"/>
</dbReference>
<dbReference type="PANTHER" id="PTHR23236">
    <property type="entry name" value="EUKARYOTIC TRANSLATION INITIATION FACTOR 4B/4H"/>
    <property type="match status" value="1"/>
</dbReference>
<dbReference type="SMART" id="SM00360">
    <property type="entry name" value="RRM"/>
    <property type="match status" value="2"/>
</dbReference>
<reference evidence="7" key="1">
    <citation type="submission" date="2011-05" db="EMBL/GenBank/DDBJ databases">
        <authorList>
            <person name="Richards S.R."/>
            <person name="Qu J."/>
            <person name="Jiang H."/>
            <person name="Jhangiani S.N."/>
            <person name="Agravi P."/>
            <person name="Goodspeed R."/>
            <person name="Gross S."/>
            <person name="Mandapat C."/>
            <person name="Jackson L."/>
            <person name="Mathew T."/>
            <person name="Pu L."/>
            <person name="Thornton R."/>
            <person name="Saada N."/>
            <person name="Wilczek-Boney K.B."/>
            <person name="Lee S."/>
            <person name="Kovar C."/>
            <person name="Wu Y."/>
            <person name="Scherer S.E."/>
            <person name="Worley K.C."/>
            <person name="Muzny D.M."/>
            <person name="Gibbs R."/>
        </authorList>
    </citation>
    <scope>NUCLEOTIDE SEQUENCE</scope>
    <source>
        <strain evidence="7">Brora</strain>
    </source>
</reference>
<evidence type="ECO:0000256" key="3">
    <source>
        <dbReference type="SAM" id="Coils"/>
    </source>
</evidence>
<dbReference type="EnsemblMetazoa" id="SMAR012217-RA">
    <property type="protein sequence ID" value="SMAR012217-PA"/>
    <property type="gene ID" value="SMAR012217"/>
</dbReference>
<dbReference type="eggNOG" id="KOG4209">
    <property type="taxonomic scope" value="Eukaryota"/>
</dbReference>
<dbReference type="PhylomeDB" id="T1JEH1"/>
<proteinExistence type="predicted"/>
<reference evidence="6" key="2">
    <citation type="submission" date="2015-02" db="UniProtKB">
        <authorList>
            <consortium name="EnsemblMetazoa"/>
        </authorList>
    </citation>
    <scope>IDENTIFICATION</scope>
</reference>
<evidence type="ECO:0000256" key="4">
    <source>
        <dbReference type="SAM" id="MobiDB-lite"/>
    </source>
</evidence>
<dbReference type="InterPro" id="IPR035979">
    <property type="entry name" value="RBD_domain_sf"/>
</dbReference>
<keyword evidence="3" id="KW-0175">Coiled coil</keyword>
<feature type="region of interest" description="Disordered" evidence="4">
    <location>
        <begin position="87"/>
        <end position="108"/>
    </location>
</feature>
<dbReference type="InterPro" id="IPR012677">
    <property type="entry name" value="Nucleotide-bd_a/b_plait_sf"/>
</dbReference>